<feature type="transmembrane region" description="Helical" evidence="1">
    <location>
        <begin position="6"/>
        <end position="22"/>
    </location>
</feature>
<evidence type="ECO:0000313" key="2">
    <source>
        <dbReference type="EMBL" id="MFD0752308.1"/>
    </source>
</evidence>
<keyword evidence="1" id="KW-0472">Membrane</keyword>
<evidence type="ECO:0000313" key="3">
    <source>
        <dbReference type="Proteomes" id="UP001596958"/>
    </source>
</evidence>
<keyword evidence="1" id="KW-0812">Transmembrane</keyword>
<dbReference type="Proteomes" id="UP001596958">
    <property type="component" value="Unassembled WGS sequence"/>
</dbReference>
<sequence>MIIILVAIVSEILLLLFFYTIIPKNIPVVFWAKVELFWVLISFMGVIYGTIEVLGIDKKGEYDERLDVARLEFQEAQILLGEHVPMFNLTKASEGQQVGLAWFHKVADLMDEGYESPRWEGFVNYTEGFVFKSKEFPVKPRSEALRYAWPANPDFKSDDIAFKENIKLFADKLENSEREKERLKKQAPDSTPHTLPRYCIALIFLVGLSLKILKIRHEAYR</sequence>
<keyword evidence="1" id="KW-1133">Transmembrane helix</keyword>
<dbReference type="EMBL" id="JBHTHU010000022">
    <property type="protein sequence ID" value="MFD0752308.1"/>
    <property type="molecule type" value="Genomic_DNA"/>
</dbReference>
<comment type="caution">
    <text evidence="2">The sequence shown here is derived from an EMBL/GenBank/DDBJ whole genome shotgun (WGS) entry which is preliminary data.</text>
</comment>
<keyword evidence="3" id="KW-1185">Reference proteome</keyword>
<name>A0ABW2Z2J9_9SPHI</name>
<gene>
    <name evidence="2" type="ORF">ACFQZS_19290</name>
</gene>
<evidence type="ECO:0000256" key="1">
    <source>
        <dbReference type="SAM" id="Phobius"/>
    </source>
</evidence>
<proteinExistence type="predicted"/>
<reference evidence="3" key="1">
    <citation type="journal article" date="2019" name="Int. J. Syst. Evol. Microbiol.">
        <title>The Global Catalogue of Microorganisms (GCM) 10K type strain sequencing project: providing services to taxonomists for standard genome sequencing and annotation.</title>
        <authorList>
            <consortium name="The Broad Institute Genomics Platform"/>
            <consortium name="The Broad Institute Genome Sequencing Center for Infectious Disease"/>
            <person name="Wu L."/>
            <person name="Ma J."/>
        </authorList>
    </citation>
    <scope>NUCLEOTIDE SEQUENCE [LARGE SCALE GENOMIC DNA]</scope>
    <source>
        <strain evidence="3">CCUG 63418</strain>
    </source>
</reference>
<organism evidence="2 3">
    <name type="scientific">Mucilaginibacter calamicampi</name>
    <dbReference type="NCBI Taxonomy" id="1302352"/>
    <lineage>
        <taxon>Bacteria</taxon>
        <taxon>Pseudomonadati</taxon>
        <taxon>Bacteroidota</taxon>
        <taxon>Sphingobacteriia</taxon>
        <taxon>Sphingobacteriales</taxon>
        <taxon>Sphingobacteriaceae</taxon>
        <taxon>Mucilaginibacter</taxon>
    </lineage>
</organism>
<feature type="transmembrane region" description="Helical" evidence="1">
    <location>
        <begin position="34"/>
        <end position="56"/>
    </location>
</feature>
<accession>A0ABW2Z2J9</accession>
<protein>
    <submittedName>
        <fullName evidence="2">Uncharacterized protein</fullName>
    </submittedName>
</protein>